<dbReference type="Proteomes" id="UP000028704">
    <property type="component" value="Unassembled WGS sequence"/>
</dbReference>
<gene>
    <name evidence="2" type="ORF">CECT5772_07649</name>
</gene>
<feature type="transmembrane region" description="Helical" evidence="1">
    <location>
        <begin position="7"/>
        <end position="23"/>
    </location>
</feature>
<keyword evidence="1" id="KW-0472">Membrane</keyword>
<evidence type="ECO:0008006" key="4">
    <source>
        <dbReference type="Google" id="ProtNLM"/>
    </source>
</evidence>
<dbReference type="EMBL" id="AWEX01000074">
    <property type="protein sequence ID" value="KED03978.1"/>
    <property type="molecule type" value="Genomic_DNA"/>
</dbReference>
<comment type="caution">
    <text evidence="2">The sequence shown here is derived from an EMBL/GenBank/DDBJ whole genome shotgun (WGS) entry which is preliminary data.</text>
</comment>
<keyword evidence="1" id="KW-0812">Transmembrane</keyword>
<accession>A0A922NT55</accession>
<reference evidence="2 3" key="1">
    <citation type="journal article" date="2014" name="Int. J. Syst. Evol. Microbiol.">
        <title>Phylogenomics and the dynamic genome evolution of the genus Streptococcus.</title>
        <authorList>
            <consortium name="The Broad Institute Genome Sequencing Platform"/>
            <person name="Richards V.P."/>
            <person name="Palmer S.R."/>
            <person name="Pavinski Bitar P.D."/>
            <person name="Qin X."/>
            <person name="Weinstock G.M."/>
            <person name="Highlander S.K."/>
            <person name="Town C.D."/>
            <person name="Burne R.A."/>
            <person name="Stanhope M.J."/>
        </authorList>
    </citation>
    <scope>NUCLEOTIDE SEQUENCE [LARGE SCALE GENOMIC DNA]</scope>
    <source>
        <strain evidence="2 3">CECT 5772</strain>
    </source>
</reference>
<sequence>MKYKNLWYLGYVLSAIALISAFVFKENRIIEVISVFTFAISLSVTYVQTNHYKMMVKDKDYRINVTDERAEKIRDKVNATMCAVLMFMNSIIALVSLTLRETISAILLGTVTAISPLLIILLNRYFEKKY</sequence>
<dbReference type="RefSeq" id="WP_051650545.1">
    <property type="nucleotide sequence ID" value="NZ_AWEX01000074.1"/>
</dbReference>
<name>A0A922NT55_9STRE</name>
<protein>
    <recommendedName>
        <fullName evidence="4">DUF2178 domain-containing protein</fullName>
    </recommendedName>
</protein>
<feature type="transmembrane region" description="Helical" evidence="1">
    <location>
        <begin position="77"/>
        <end position="97"/>
    </location>
</feature>
<proteinExistence type="predicted"/>
<feature type="transmembrane region" description="Helical" evidence="1">
    <location>
        <begin position="103"/>
        <end position="122"/>
    </location>
</feature>
<keyword evidence="1" id="KW-1133">Transmembrane helix</keyword>
<feature type="transmembrane region" description="Helical" evidence="1">
    <location>
        <begin position="29"/>
        <end position="47"/>
    </location>
</feature>
<evidence type="ECO:0000313" key="2">
    <source>
        <dbReference type="EMBL" id="KED03978.1"/>
    </source>
</evidence>
<evidence type="ECO:0000313" key="3">
    <source>
        <dbReference type="Proteomes" id="UP000028704"/>
    </source>
</evidence>
<organism evidence="2 3">
    <name type="scientific">Streptococcus equi subsp. ruminatorum CECT 5772</name>
    <dbReference type="NCBI Taxonomy" id="1051981"/>
    <lineage>
        <taxon>Bacteria</taxon>
        <taxon>Bacillati</taxon>
        <taxon>Bacillota</taxon>
        <taxon>Bacilli</taxon>
        <taxon>Lactobacillales</taxon>
        <taxon>Streptococcaceae</taxon>
        <taxon>Streptococcus</taxon>
    </lineage>
</organism>
<evidence type="ECO:0000256" key="1">
    <source>
        <dbReference type="SAM" id="Phobius"/>
    </source>
</evidence>
<dbReference type="AlphaFoldDB" id="A0A922NT55"/>